<evidence type="ECO:0000256" key="1">
    <source>
        <dbReference type="SAM" id="Coils"/>
    </source>
</evidence>
<proteinExistence type="predicted"/>
<comment type="caution">
    <text evidence="2">The sequence shown here is derived from an EMBL/GenBank/DDBJ whole genome shotgun (WGS) entry which is preliminary data.</text>
</comment>
<evidence type="ECO:0000313" key="2">
    <source>
        <dbReference type="EMBL" id="KAL0477192.1"/>
    </source>
</evidence>
<protein>
    <submittedName>
        <fullName evidence="2">Uncharacterized protein</fullName>
    </submittedName>
</protein>
<keyword evidence="3" id="KW-1185">Reference proteome</keyword>
<dbReference type="EMBL" id="JAOPGA020000149">
    <property type="protein sequence ID" value="KAL0477192.1"/>
    <property type="molecule type" value="Genomic_DNA"/>
</dbReference>
<accession>A0AAW2YIR7</accession>
<keyword evidence="1" id="KW-0175">Coiled coil</keyword>
<feature type="non-terminal residue" evidence="2">
    <location>
        <position position="201"/>
    </location>
</feature>
<name>A0AAW2YIR7_9EUKA</name>
<gene>
    <name evidence="2" type="ORF">AKO1_005830</name>
</gene>
<dbReference type="AlphaFoldDB" id="A0AAW2YIR7"/>
<reference evidence="2 3" key="1">
    <citation type="submission" date="2024-03" db="EMBL/GenBank/DDBJ databases">
        <title>The Acrasis kona genome and developmental transcriptomes reveal deep origins of eukaryotic multicellular pathways.</title>
        <authorList>
            <person name="Sheikh S."/>
            <person name="Fu C.-J."/>
            <person name="Brown M.W."/>
            <person name="Baldauf S.L."/>
        </authorList>
    </citation>
    <scope>NUCLEOTIDE SEQUENCE [LARGE SCALE GENOMIC DNA]</scope>
    <source>
        <strain evidence="2 3">ATCC MYA-3509</strain>
    </source>
</reference>
<dbReference type="Proteomes" id="UP001431209">
    <property type="component" value="Unassembled WGS sequence"/>
</dbReference>
<organism evidence="2 3">
    <name type="scientific">Acrasis kona</name>
    <dbReference type="NCBI Taxonomy" id="1008807"/>
    <lineage>
        <taxon>Eukaryota</taxon>
        <taxon>Discoba</taxon>
        <taxon>Heterolobosea</taxon>
        <taxon>Tetramitia</taxon>
        <taxon>Eutetramitia</taxon>
        <taxon>Acrasidae</taxon>
        <taxon>Acrasis</taxon>
    </lineage>
</organism>
<evidence type="ECO:0000313" key="3">
    <source>
        <dbReference type="Proteomes" id="UP001431209"/>
    </source>
</evidence>
<feature type="coiled-coil region" evidence="1">
    <location>
        <begin position="59"/>
        <end position="93"/>
    </location>
</feature>
<sequence length="201" mass="23668">MNTVRQEKRPRCDVPKFEEYNPKRFKTHSMLRKFPVDVKEIECKTTLKPSFKPNLTLIKEELRAATNEDENIIKRLQEAIKNSKDEFERKDLERRLETHLKDDFPGESVTAASWKCSRRFESISAKVREVVSKKTQFNVAHPVLTAVRALTKEELEAAIKAEENKYTRDLQEAIKNSEDEFEREDLKQRLAIHLRNDPPDE</sequence>